<reference evidence="2 3" key="1">
    <citation type="journal article" date="2018" name="Mol. Biol. Evol.">
        <title>Broad Genomic Sampling Reveals a Smut Pathogenic Ancestry of the Fungal Clade Ustilaginomycotina.</title>
        <authorList>
            <person name="Kijpornyongpan T."/>
            <person name="Mondo S.J."/>
            <person name="Barry K."/>
            <person name="Sandor L."/>
            <person name="Lee J."/>
            <person name="Lipzen A."/>
            <person name="Pangilinan J."/>
            <person name="LaButti K."/>
            <person name="Hainaut M."/>
            <person name="Henrissat B."/>
            <person name="Grigoriev I.V."/>
            <person name="Spatafora J.W."/>
            <person name="Aime M.C."/>
        </authorList>
    </citation>
    <scope>NUCLEOTIDE SEQUENCE [LARGE SCALE GENOMIC DNA]</scope>
    <source>
        <strain evidence="2 3">MCA 5214</strain>
    </source>
</reference>
<feature type="compositionally biased region" description="Low complexity" evidence="1">
    <location>
        <begin position="42"/>
        <end position="74"/>
    </location>
</feature>
<gene>
    <name evidence="2" type="ORF">BDZ90DRAFT_260713</name>
</gene>
<feature type="region of interest" description="Disordered" evidence="1">
    <location>
        <begin position="34"/>
        <end position="108"/>
    </location>
</feature>
<proteinExistence type="predicted"/>
<evidence type="ECO:0000313" key="3">
    <source>
        <dbReference type="Proteomes" id="UP000245884"/>
    </source>
</evidence>
<name>A0A316UP26_9BASI</name>
<dbReference type="EMBL" id="KZ819669">
    <property type="protein sequence ID" value="PWN27037.1"/>
    <property type="molecule type" value="Genomic_DNA"/>
</dbReference>
<keyword evidence="3" id="KW-1185">Reference proteome</keyword>
<evidence type="ECO:0000256" key="1">
    <source>
        <dbReference type="SAM" id="MobiDB-lite"/>
    </source>
</evidence>
<protein>
    <submittedName>
        <fullName evidence="2">Uncharacterized protein</fullName>
    </submittedName>
</protein>
<feature type="compositionally biased region" description="Polar residues" evidence="1">
    <location>
        <begin position="81"/>
        <end position="91"/>
    </location>
</feature>
<accession>A0A316UP26</accession>
<organism evidence="2 3">
    <name type="scientific">Jaminaea rosea</name>
    <dbReference type="NCBI Taxonomy" id="1569628"/>
    <lineage>
        <taxon>Eukaryota</taxon>
        <taxon>Fungi</taxon>
        <taxon>Dikarya</taxon>
        <taxon>Basidiomycota</taxon>
        <taxon>Ustilaginomycotina</taxon>
        <taxon>Exobasidiomycetes</taxon>
        <taxon>Microstromatales</taxon>
        <taxon>Microstromatales incertae sedis</taxon>
        <taxon>Jaminaea</taxon>
    </lineage>
</organism>
<dbReference type="RefSeq" id="XP_025361649.1">
    <property type="nucleotide sequence ID" value="XM_025508283.1"/>
</dbReference>
<evidence type="ECO:0000313" key="2">
    <source>
        <dbReference type="EMBL" id="PWN27037.1"/>
    </source>
</evidence>
<dbReference type="GeneID" id="37030106"/>
<dbReference type="Proteomes" id="UP000245884">
    <property type="component" value="Unassembled WGS sequence"/>
</dbReference>
<sequence length="108" mass="10539">MASRPASSSAPPPFNGAQAQDFLALRWAAAQRENPTIYQSEQGTASPAGSAAAQKKAGGAWGIAGNRAGAAAQRGGPGTASTAPQTSSFATNLIKAAGQRRGTGAGAA</sequence>
<dbReference type="AlphaFoldDB" id="A0A316UP26"/>